<dbReference type="Pfam" id="PF10180">
    <property type="entry name" value="WKF"/>
    <property type="match status" value="1"/>
</dbReference>
<keyword evidence="3" id="KW-1185">Reference proteome</keyword>
<comment type="caution">
    <text evidence="2">The sequence shown here is derived from an EMBL/GenBank/DDBJ whole genome shotgun (WGS) entry which is preliminary data.</text>
</comment>
<organism evidence="2 3">
    <name type="scientific">Owenia fusiformis</name>
    <name type="common">Polychaete worm</name>
    <dbReference type="NCBI Taxonomy" id="6347"/>
    <lineage>
        <taxon>Eukaryota</taxon>
        <taxon>Metazoa</taxon>
        <taxon>Spiralia</taxon>
        <taxon>Lophotrochozoa</taxon>
        <taxon>Annelida</taxon>
        <taxon>Polychaeta</taxon>
        <taxon>Sedentaria</taxon>
        <taxon>Canalipalpata</taxon>
        <taxon>Sabellida</taxon>
        <taxon>Oweniida</taxon>
        <taxon>Oweniidae</taxon>
        <taxon>Owenia</taxon>
    </lineage>
</organism>
<feature type="region of interest" description="Disordered" evidence="1">
    <location>
        <begin position="164"/>
        <end position="197"/>
    </location>
</feature>
<dbReference type="Proteomes" id="UP000749559">
    <property type="component" value="Unassembled WGS sequence"/>
</dbReference>
<dbReference type="EMBL" id="CAIIXF020000009">
    <property type="protein sequence ID" value="CAH1793780.1"/>
    <property type="molecule type" value="Genomic_DNA"/>
</dbReference>
<reference evidence="2" key="1">
    <citation type="submission" date="2022-03" db="EMBL/GenBank/DDBJ databases">
        <authorList>
            <person name="Martin C."/>
        </authorList>
    </citation>
    <scope>NUCLEOTIDE SEQUENCE</scope>
</reference>
<evidence type="ECO:0000313" key="2">
    <source>
        <dbReference type="EMBL" id="CAH1793780.1"/>
    </source>
</evidence>
<gene>
    <name evidence="2" type="ORF">OFUS_LOCUS18583</name>
</gene>
<proteinExistence type="predicted"/>
<evidence type="ECO:0000313" key="3">
    <source>
        <dbReference type="Proteomes" id="UP000749559"/>
    </source>
</evidence>
<feature type="region of interest" description="Disordered" evidence="1">
    <location>
        <begin position="1"/>
        <end position="96"/>
    </location>
</feature>
<protein>
    <submittedName>
        <fullName evidence="2">Uncharacterized protein</fullName>
    </submittedName>
</protein>
<dbReference type="AlphaFoldDB" id="A0A8J1UPN6"/>
<dbReference type="OrthoDB" id="10261563at2759"/>
<name>A0A8J1UPN6_OWEFU</name>
<dbReference type="PANTHER" id="PTHR22306:SF2">
    <property type="entry name" value="CHROMOSOME 7 OPEN READING FRAME 50"/>
    <property type="match status" value="1"/>
</dbReference>
<feature type="compositionally biased region" description="Acidic residues" evidence="1">
    <location>
        <begin position="166"/>
        <end position="181"/>
    </location>
</feature>
<feature type="compositionally biased region" description="Basic and acidic residues" evidence="1">
    <location>
        <begin position="53"/>
        <end position="62"/>
    </location>
</feature>
<feature type="compositionally biased region" description="Basic and acidic residues" evidence="1">
    <location>
        <begin position="1"/>
        <end position="20"/>
    </location>
</feature>
<dbReference type="PANTHER" id="PTHR22306">
    <property type="entry name" value="CHROMOSOME 7 OPEN READING FRAME 50"/>
    <property type="match status" value="1"/>
</dbReference>
<feature type="compositionally biased region" description="Basic residues" evidence="1">
    <location>
        <begin position="65"/>
        <end position="79"/>
    </location>
</feature>
<sequence>METESKKLAIDNDPTKEDISKKKRPKQENEELSETTNKKTKTIDESSELDNDSIQKDKETVIKSKPVKSKKKKHKKSKVRNNSFDETELQGEKEKPDVQKLCLQYLKEWKTNKEKWSFQKVRQVWLLKHMYDVEKIPDEDFEILLSYLEGLKGKAREVTIQNAEELLNDDDSDSTDDDGGGEEAQSKTKPKGQKLSDKQCDRIRQVLQILP</sequence>
<accession>A0A8J1UPN6</accession>
<dbReference type="InterPro" id="IPR019327">
    <property type="entry name" value="WKF"/>
</dbReference>
<evidence type="ECO:0000256" key="1">
    <source>
        <dbReference type="SAM" id="MobiDB-lite"/>
    </source>
</evidence>